<dbReference type="GO" id="GO:0009245">
    <property type="term" value="P:lipid A biosynthetic process"/>
    <property type="evidence" value="ECO:0007669"/>
    <property type="project" value="TreeGrafter"/>
</dbReference>
<dbReference type="RefSeq" id="WP_044229451.1">
    <property type="nucleotide sequence ID" value="NZ_JBKAGJ010000040.1"/>
</dbReference>
<evidence type="ECO:0000313" key="10">
    <source>
        <dbReference type="EMBL" id="KGE85091.1"/>
    </source>
</evidence>
<keyword evidence="4 8" id="KW-0808">Transferase</keyword>
<organism evidence="10 11">
    <name type="scientific">Phaeodactylibacter xiamenensis</name>
    <dbReference type="NCBI Taxonomy" id="1524460"/>
    <lineage>
        <taxon>Bacteria</taxon>
        <taxon>Pseudomonadati</taxon>
        <taxon>Bacteroidota</taxon>
        <taxon>Saprospiria</taxon>
        <taxon>Saprospirales</taxon>
        <taxon>Haliscomenobacteraceae</taxon>
        <taxon>Phaeodactylibacter</taxon>
    </lineage>
</organism>
<proteinExistence type="inferred from homology"/>
<dbReference type="OrthoDB" id="9789797at2"/>
<evidence type="ECO:0000256" key="4">
    <source>
        <dbReference type="ARBA" id="ARBA00022679"/>
    </source>
</evidence>
<keyword evidence="11" id="KW-1185">Reference proteome</keyword>
<keyword evidence="8" id="KW-0472">Membrane</keyword>
<dbReference type="InterPro" id="IPR038107">
    <property type="entry name" value="Glycos_transf_N_sf"/>
</dbReference>
<dbReference type="Gene3D" id="3.40.50.2000">
    <property type="entry name" value="Glycogen Phosphorylase B"/>
    <property type="match status" value="1"/>
</dbReference>
<dbReference type="PANTHER" id="PTHR42755">
    <property type="entry name" value="3-DEOXY-MANNO-OCTULOSONATE CYTIDYLYLTRANSFERASE"/>
    <property type="match status" value="1"/>
</dbReference>
<sequence length="416" mass="47147">MAFYTLGIHLYGLALRVAAWFHPKARKWVKGRQNWVEQHRELSAALPENRPLFWFHCASLGEFEQGRPLIEKLKTRNRPPLILLTFYSPSGYEIRQKYPQADVVAYLPLDTPAQARAFVAIWQPQLAIFVKYEFWFNVLRQLQKQHVPTLLISGLFRPGQLFFKPYGKPFRRTLEGFSHLFVQNEASGQVLSGAGIHQYTVAGDTRIDRVQSIAQQAPEIPAAATFCQSAPVLIAGSSWPEDEACLLPFLNTEFPTDWKAIIAPHEISESHLRNIEQQLSLPCIRYSKAENNPEQLAAARVLLIDNIGMLSALYQYGRIAYIGGGFKTGLHNTLEPIAFGLPVLFGPYYHKFEEARYLVREGGGFVITQKDDLFRTFQQLQHPEAYTAAAAKALSYIKQNQGATQKVLNWIESASL</sequence>
<dbReference type="GO" id="GO:0005886">
    <property type="term" value="C:plasma membrane"/>
    <property type="evidence" value="ECO:0007669"/>
    <property type="project" value="UniProtKB-SubCell"/>
</dbReference>
<evidence type="ECO:0000256" key="8">
    <source>
        <dbReference type="RuleBase" id="RU365103"/>
    </source>
</evidence>
<evidence type="ECO:0000256" key="2">
    <source>
        <dbReference type="ARBA" id="ARBA00012621"/>
    </source>
</evidence>
<dbReference type="InterPro" id="IPR007507">
    <property type="entry name" value="Glycos_transf_N"/>
</dbReference>
<dbReference type="Proteomes" id="UP000029736">
    <property type="component" value="Unassembled WGS sequence"/>
</dbReference>
<feature type="active site" description="Proton acceptor" evidence="7">
    <location>
        <position position="62"/>
    </location>
</feature>
<keyword evidence="8" id="KW-1003">Cell membrane</keyword>
<comment type="similarity">
    <text evidence="8">Belongs to the glycosyltransferase group 1 family.</text>
</comment>
<dbReference type="GO" id="GO:0043842">
    <property type="term" value="F:Kdo transferase activity"/>
    <property type="evidence" value="ECO:0007669"/>
    <property type="project" value="UniProtKB-EC"/>
</dbReference>
<evidence type="ECO:0000313" key="11">
    <source>
        <dbReference type="Proteomes" id="UP000029736"/>
    </source>
</evidence>
<evidence type="ECO:0000256" key="7">
    <source>
        <dbReference type="PIRSR" id="PIRSR639901-1"/>
    </source>
</evidence>
<dbReference type="Gene3D" id="3.40.50.11720">
    <property type="entry name" value="3-Deoxy-D-manno-octulosonic-acid transferase, N-terminal domain"/>
    <property type="match status" value="1"/>
</dbReference>
<dbReference type="EMBL" id="JPOS01000093">
    <property type="protein sequence ID" value="KGE85091.1"/>
    <property type="molecule type" value="Genomic_DNA"/>
</dbReference>
<comment type="caution">
    <text evidence="10">The sequence shown here is derived from an EMBL/GenBank/DDBJ whole genome shotgun (WGS) entry which is preliminary data.</text>
</comment>
<evidence type="ECO:0000256" key="5">
    <source>
        <dbReference type="ARBA" id="ARBA00031445"/>
    </source>
</evidence>
<comment type="subcellular location">
    <subcellularLocation>
        <location evidence="8">Cell membrane</location>
    </subcellularLocation>
</comment>
<evidence type="ECO:0000256" key="1">
    <source>
        <dbReference type="ARBA" id="ARBA00004713"/>
    </source>
</evidence>
<feature type="domain" description="3-deoxy-D-manno-octulosonic-acid transferase N-terminal" evidence="9">
    <location>
        <begin position="44"/>
        <end position="208"/>
    </location>
</feature>
<gene>
    <name evidence="10" type="ORF">IX84_29800</name>
</gene>
<protein>
    <recommendedName>
        <fullName evidence="3 8">3-deoxy-D-manno-octulosonic acid transferase</fullName>
        <shortName evidence="8">Kdo transferase</shortName>
        <ecNumber evidence="2 8">2.4.99.12</ecNumber>
    </recommendedName>
    <alternativeName>
        <fullName evidence="5 8">Lipid IV(A) 3-deoxy-D-manno-octulosonic acid transferase</fullName>
    </alternativeName>
</protein>
<evidence type="ECO:0000256" key="3">
    <source>
        <dbReference type="ARBA" id="ARBA00019077"/>
    </source>
</evidence>
<evidence type="ECO:0000256" key="6">
    <source>
        <dbReference type="ARBA" id="ARBA00049183"/>
    </source>
</evidence>
<dbReference type="SUPFAM" id="SSF53756">
    <property type="entry name" value="UDP-Glycosyltransferase/glycogen phosphorylase"/>
    <property type="match status" value="1"/>
</dbReference>
<accession>A0A098RYZ3</accession>
<dbReference type="UniPathway" id="UPA00958"/>
<dbReference type="GO" id="GO:0009244">
    <property type="term" value="P:lipopolysaccharide core region biosynthetic process"/>
    <property type="evidence" value="ECO:0007669"/>
    <property type="project" value="UniProtKB-UniRule"/>
</dbReference>
<dbReference type="AlphaFoldDB" id="A0A098RYZ3"/>
<keyword evidence="8" id="KW-0448">Lipopolysaccharide biosynthesis</keyword>
<dbReference type="InterPro" id="IPR039901">
    <property type="entry name" value="Kdotransferase"/>
</dbReference>
<comment type="catalytic activity">
    <reaction evidence="6 8">
        <text>lipid IVA (E. coli) + CMP-3-deoxy-beta-D-manno-octulosonate = alpha-Kdo-(2-&gt;6)-lipid IVA (E. coli) + CMP + H(+)</text>
        <dbReference type="Rhea" id="RHEA:28066"/>
        <dbReference type="ChEBI" id="CHEBI:15378"/>
        <dbReference type="ChEBI" id="CHEBI:58603"/>
        <dbReference type="ChEBI" id="CHEBI:60364"/>
        <dbReference type="ChEBI" id="CHEBI:60377"/>
        <dbReference type="ChEBI" id="CHEBI:85987"/>
        <dbReference type="EC" id="2.4.99.12"/>
    </reaction>
</comment>
<evidence type="ECO:0000259" key="9">
    <source>
        <dbReference type="Pfam" id="PF04413"/>
    </source>
</evidence>
<comment type="function">
    <text evidence="8">Involved in lipopolysaccharide (LPS) biosynthesis. Catalyzes the transfer of 3-deoxy-D-manno-octulosonate (Kdo) residue(s) from CMP-Kdo to lipid IV(A), the tetraacyldisaccharide-1,4'-bisphosphate precursor of lipid A.</text>
</comment>
<dbReference type="EC" id="2.4.99.12" evidence="2 8"/>
<name>A0A098RYZ3_9BACT</name>
<dbReference type="PANTHER" id="PTHR42755:SF1">
    <property type="entry name" value="3-DEOXY-D-MANNO-OCTULOSONIC ACID TRANSFERASE, MITOCHONDRIAL-RELATED"/>
    <property type="match status" value="1"/>
</dbReference>
<dbReference type="STRING" id="1524460.IX84_29800"/>
<comment type="pathway">
    <text evidence="1 8">Bacterial outer membrane biogenesis; LPS core biosynthesis.</text>
</comment>
<dbReference type="Pfam" id="PF04413">
    <property type="entry name" value="Glycos_transf_N"/>
    <property type="match status" value="1"/>
</dbReference>
<reference evidence="10 11" key="1">
    <citation type="journal article" date="2014" name="Int. J. Syst. Evol. Microbiol.">
        <title>Phaeodactylibacter xiamenensis gen. nov., sp. nov., a member of the family Saprospiraceae isolated from the marine alga Phaeodactylum tricornutum.</title>
        <authorList>
            <person name="Chen Z.Jr."/>
            <person name="Lei X."/>
            <person name="Lai Q."/>
            <person name="Li Y."/>
            <person name="Zhang B."/>
            <person name="Zhang J."/>
            <person name="Zhang H."/>
            <person name="Yang L."/>
            <person name="Zheng W."/>
            <person name="Tian Y."/>
            <person name="Yu Z."/>
            <person name="Xu H.Jr."/>
            <person name="Zheng T."/>
        </authorList>
    </citation>
    <scope>NUCLEOTIDE SEQUENCE [LARGE SCALE GENOMIC DNA]</scope>
    <source>
        <strain evidence="10 11">KD52</strain>
    </source>
</reference>